<dbReference type="Pfam" id="PF25561">
    <property type="entry name" value="QRICH1"/>
    <property type="match status" value="1"/>
</dbReference>
<organism evidence="2 3">
    <name type="scientific">Racocetra fulgida</name>
    <dbReference type="NCBI Taxonomy" id="60492"/>
    <lineage>
        <taxon>Eukaryota</taxon>
        <taxon>Fungi</taxon>
        <taxon>Fungi incertae sedis</taxon>
        <taxon>Mucoromycota</taxon>
        <taxon>Glomeromycotina</taxon>
        <taxon>Glomeromycetes</taxon>
        <taxon>Diversisporales</taxon>
        <taxon>Gigasporaceae</taxon>
        <taxon>Racocetra</taxon>
    </lineage>
</organism>
<feature type="domain" description="QRICH1-like" evidence="1">
    <location>
        <begin position="2"/>
        <end position="76"/>
    </location>
</feature>
<feature type="non-terminal residue" evidence="2">
    <location>
        <position position="139"/>
    </location>
</feature>
<evidence type="ECO:0000259" key="1">
    <source>
        <dbReference type="Pfam" id="PF25561"/>
    </source>
</evidence>
<keyword evidence="3" id="KW-1185">Reference proteome</keyword>
<dbReference type="AlphaFoldDB" id="A0A9N9IL46"/>
<feature type="non-terminal residue" evidence="2">
    <location>
        <position position="1"/>
    </location>
</feature>
<evidence type="ECO:0000313" key="2">
    <source>
        <dbReference type="EMBL" id="CAG8738618.1"/>
    </source>
</evidence>
<dbReference type="InterPro" id="IPR057926">
    <property type="entry name" value="QRICH1_dom"/>
</dbReference>
<protein>
    <submittedName>
        <fullName evidence="2">16890_t:CDS:1</fullName>
    </submittedName>
</protein>
<dbReference type="Proteomes" id="UP000789396">
    <property type="component" value="Unassembled WGS sequence"/>
</dbReference>
<sequence>EIIKLDNKTLSDQLEQFIVEVRKSNGQEYKATSFYTGFCALARGISEMFEKTRVINLFDKHQFKSLHRTLDDCMKSLVNDGDKNHAKWLKASWLKELDDDDMQLELSKEKNHAEGIKDPYAESGKSLIPPDILGNAYTP</sequence>
<accession>A0A9N9IL46</accession>
<gene>
    <name evidence="2" type="ORF">RFULGI_LOCUS12683</name>
</gene>
<proteinExistence type="predicted"/>
<name>A0A9N9IL46_9GLOM</name>
<dbReference type="OrthoDB" id="2386462at2759"/>
<reference evidence="2" key="1">
    <citation type="submission" date="2021-06" db="EMBL/GenBank/DDBJ databases">
        <authorList>
            <person name="Kallberg Y."/>
            <person name="Tangrot J."/>
            <person name="Rosling A."/>
        </authorList>
    </citation>
    <scope>NUCLEOTIDE SEQUENCE</scope>
    <source>
        <strain evidence="2">IN212</strain>
    </source>
</reference>
<dbReference type="EMBL" id="CAJVPZ010031162">
    <property type="protein sequence ID" value="CAG8738618.1"/>
    <property type="molecule type" value="Genomic_DNA"/>
</dbReference>
<evidence type="ECO:0000313" key="3">
    <source>
        <dbReference type="Proteomes" id="UP000789396"/>
    </source>
</evidence>
<comment type="caution">
    <text evidence="2">The sequence shown here is derived from an EMBL/GenBank/DDBJ whole genome shotgun (WGS) entry which is preliminary data.</text>
</comment>